<comment type="caution">
    <text evidence="11">The sequence shown here is derived from an EMBL/GenBank/DDBJ whole genome shotgun (WGS) entry which is preliminary data.</text>
</comment>
<dbReference type="PROSITE" id="PS00217">
    <property type="entry name" value="SUGAR_TRANSPORT_2"/>
    <property type="match status" value="1"/>
</dbReference>
<feature type="transmembrane region" description="Helical" evidence="9">
    <location>
        <begin position="140"/>
        <end position="161"/>
    </location>
</feature>
<dbReference type="InterPro" id="IPR005829">
    <property type="entry name" value="Sugar_transporter_CS"/>
</dbReference>
<comment type="similarity">
    <text evidence="2 7">Belongs to the major facilitator superfamily. Sugar transporter (TC 2.A.1.1) family.</text>
</comment>
<dbReference type="InterPro" id="IPR005828">
    <property type="entry name" value="MFS_sugar_transport-like"/>
</dbReference>
<feature type="compositionally biased region" description="Polar residues" evidence="8">
    <location>
        <begin position="490"/>
        <end position="508"/>
    </location>
</feature>
<evidence type="ECO:0000256" key="4">
    <source>
        <dbReference type="ARBA" id="ARBA00022692"/>
    </source>
</evidence>
<dbReference type="InterPro" id="IPR050360">
    <property type="entry name" value="MFS_Sugar_Transporters"/>
</dbReference>
<feature type="transmembrane region" description="Helical" evidence="9">
    <location>
        <begin position="351"/>
        <end position="370"/>
    </location>
</feature>
<evidence type="ECO:0000259" key="10">
    <source>
        <dbReference type="PROSITE" id="PS50850"/>
    </source>
</evidence>
<dbReference type="GO" id="GO:0005351">
    <property type="term" value="F:carbohydrate:proton symporter activity"/>
    <property type="evidence" value="ECO:0007669"/>
    <property type="project" value="TreeGrafter"/>
</dbReference>
<feature type="transmembrane region" description="Helical" evidence="9">
    <location>
        <begin position="391"/>
        <end position="412"/>
    </location>
</feature>
<dbReference type="PROSITE" id="PS50850">
    <property type="entry name" value="MFS"/>
    <property type="match status" value="1"/>
</dbReference>
<keyword evidence="3 7" id="KW-0813">Transport</keyword>
<feature type="transmembrane region" description="Helical" evidence="9">
    <location>
        <begin position="418"/>
        <end position="439"/>
    </location>
</feature>
<evidence type="ECO:0000313" key="12">
    <source>
        <dbReference type="Proteomes" id="UP000238350"/>
    </source>
</evidence>
<evidence type="ECO:0000313" key="11">
    <source>
        <dbReference type="EMBL" id="PRT52837.1"/>
    </source>
</evidence>
<dbReference type="STRING" id="45607.A0A2T0FCZ5"/>
<dbReference type="RefSeq" id="XP_024662783.1">
    <property type="nucleotide sequence ID" value="XM_024807015.1"/>
</dbReference>
<dbReference type="FunFam" id="1.20.1250.20:FF:000119">
    <property type="entry name" value="MFS monosaccharide transporter, putative"/>
    <property type="match status" value="1"/>
</dbReference>
<evidence type="ECO:0000256" key="7">
    <source>
        <dbReference type="RuleBase" id="RU003346"/>
    </source>
</evidence>
<name>A0A2T0FCZ5_9ASCO</name>
<feature type="transmembrane region" description="Helical" evidence="9">
    <location>
        <begin position="51"/>
        <end position="70"/>
    </location>
</feature>
<dbReference type="PRINTS" id="PR00171">
    <property type="entry name" value="SUGRTRNSPORT"/>
</dbReference>
<feature type="transmembrane region" description="Helical" evidence="9">
    <location>
        <begin position="325"/>
        <end position="345"/>
    </location>
</feature>
<dbReference type="Gene3D" id="1.20.1250.20">
    <property type="entry name" value="MFS general substrate transporter like domains"/>
    <property type="match status" value="2"/>
</dbReference>
<dbReference type="OrthoDB" id="648285at2759"/>
<dbReference type="Proteomes" id="UP000238350">
    <property type="component" value="Unassembled WGS sequence"/>
</dbReference>
<dbReference type="GO" id="GO:0016020">
    <property type="term" value="C:membrane"/>
    <property type="evidence" value="ECO:0007669"/>
    <property type="project" value="UniProtKB-SubCell"/>
</dbReference>
<reference evidence="11 12" key="1">
    <citation type="submission" date="2017-04" db="EMBL/GenBank/DDBJ databases">
        <title>Genome sequencing of [Candida] sorbophila.</title>
        <authorList>
            <person name="Ahn J.O."/>
        </authorList>
    </citation>
    <scope>NUCLEOTIDE SEQUENCE [LARGE SCALE GENOMIC DNA]</scope>
    <source>
        <strain evidence="11 12">DS02</strain>
    </source>
</reference>
<keyword evidence="5 9" id="KW-1133">Transmembrane helix</keyword>
<keyword evidence="4 9" id="KW-0812">Transmembrane</keyword>
<proteinExistence type="inferred from homology"/>
<keyword evidence="12" id="KW-1185">Reference proteome</keyword>
<keyword evidence="11" id="KW-0762">Sugar transport</keyword>
<dbReference type="PANTHER" id="PTHR48022">
    <property type="entry name" value="PLASTIDIC GLUCOSE TRANSPORTER 4"/>
    <property type="match status" value="1"/>
</dbReference>
<dbReference type="PANTHER" id="PTHR48022:SF73">
    <property type="entry name" value="METABOLITE TRANSPORT PROTEIN YDL199C-RELATED"/>
    <property type="match status" value="1"/>
</dbReference>
<dbReference type="InterPro" id="IPR003663">
    <property type="entry name" value="Sugar/inositol_transpt"/>
</dbReference>
<feature type="transmembrane region" description="Helical" evidence="9">
    <location>
        <begin position="82"/>
        <end position="100"/>
    </location>
</feature>
<protein>
    <submittedName>
        <fullName evidence="11">High-affinity glucose transporter</fullName>
    </submittedName>
</protein>
<feature type="domain" description="Major facilitator superfamily (MFS) profile" evidence="10">
    <location>
        <begin position="13"/>
        <end position="443"/>
    </location>
</feature>
<feature type="region of interest" description="Disordered" evidence="8">
    <location>
        <begin position="465"/>
        <end position="508"/>
    </location>
</feature>
<evidence type="ECO:0000256" key="5">
    <source>
        <dbReference type="ARBA" id="ARBA00022989"/>
    </source>
</evidence>
<evidence type="ECO:0000256" key="3">
    <source>
        <dbReference type="ARBA" id="ARBA00022448"/>
    </source>
</evidence>
<dbReference type="SUPFAM" id="SSF103473">
    <property type="entry name" value="MFS general substrate transporter"/>
    <property type="match status" value="1"/>
</dbReference>
<dbReference type="AlphaFoldDB" id="A0A2T0FCZ5"/>
<dbReference type="InterPro" id="IPR036259">
    <property type="entry name" value="MFS_trans_sf"/>
</dbReference>
<feature type="transmembrane region" description="Helical" evidence="9">
    <location>
        <begin position="259"/>
        <end position="282"/>
    </location>
</feature>
<comment type="subcellular location">
    <subcellularLocation>
        <location evidence="1">Membrane</location>
        <topology evidence="1">Multi-pass membrane protein</topology>
    </subcellularLocation>
</comment>
<accession>A0A2T0FCZ5</accession>
<feature type="compositionally biased region" description="Basic and acidic residues" evidence="8">
    <location>
        <begin position="467"/>
        <end position="478"/>
    </location>
</feature>
<dbReference type="NCBIfam" id="TIGR00879">
    <property type="entry name" value="SP"/>
    <property type="match status" value="1"/>
</dbReference>
<feature type="transmembrane region" description="Helical" evidence="9">
    <location>
        <begin position="294"/>
        <end position="316"/>
    </location>
</feature>
<keyword evidence="6 9" id="KW-0472">Membrane</keyword>
<dbReference type="GeneID" id="36514206"/>
<feature type="transmembrane region" description="Helical" evidence="9">
    <location>
        <begin position="9"/>
        <end position="26"/>
    </location>
</feature>
<dbReference type="InterPro" id="IPR020846">
    <property type="entry name" value="MFS_dom"/>
</dbReference>
<dbReference type="Pfam" id="PF00083">
    <property type="entry name" value="Sugar_tr"/>
    <property type="match status" value="1"/>
</dbReference>
<evidence type="ECO:0000256" key="1">
    <source>
        <dbReference type="ARBA" id="ARBA00004141"/>
    </source>
</evidence>
<gene>
    <name evidence="11" type="ORF">B9G98_00457</name>
</gene>
<evidence type="ECO:0000256" key="2">
    <source>
        <dbReference type="ARBA" id="ARBA00010992"/>
    </source>
</evidence>
<feature type="transmembrane region" description="Helical" evidence="9">
    <location>
        <begin position="106"/>
        <end position="128"/>
    </location>
</feature>
<feature type="transmembrane region" description="Helical" evidence="9">
    <location>
        <begin position="173"/>
        <end position="193"/>
    </location>
</feature>
<organism evidence="11 12">
    <name type="scientific">Wickerhamiella sorbophila</name>
    <dbReference type="NCBI Taxonomy" id="45607"/>
    <lineage>
        <taxon>Eukaryota</taxon>
        <taxon>Fungi</taxon>
        <taxon>Dikarya</taxon>
        <taxon>Ascomycota</taxon>
        <taxon>Saccharomycotina</taxon>
        <taxon>Dipodascomycetes</taxon>
        <taxon>Dipodascales</taxon>
        <taxon>Trichomonascaceae</taxon>
        <taxon>Wickerhamiella</taxon>
    </lineage>
</organism>
<evidence type="ECO:0000256" key="6">
    <source>
        <dbReference type="ARBA" id="ARBA00023136"/>
    </source>
</evidence>
<evidence type="ECO:0000256" key="9">
    <source>
        <dbReference type="SAM" id="Phobius"/>
    </source>
</evidence>
<dbReference type="EMBL" id="NDIQ01000001">
    <property type="protein sequence ID" value="PRT52837.1"/>
    <property type="molecule type" value="Genomic_DNA"/>
</dbReference>
<sequence length="508" mass="56638">MFELSSKQLLYFTSIFVSLGVFLFGYDQGVMSGVITGVYFKDYFDQPSRSLIGTMVSVLEIGALVSSLVVGRLGDILGRRRTILWGAVIFVIGGTFQTLAPTMTYMIIGRVISGLGVGMLSTIVPVYQSEISPPHNRGKLACIEFTGNIVGYCVSVWVDYFCSFIEGDLSWRLPLFIQCLMGALLVAGSLVIVETPRWLINHDRDTEGMHVLSRLYGDGTGECQVARAQFQEIKETVLLHRMEGKHSYAYMWRRYRKRVLIAMSSQAFAQLDGINVISYYAPLVFEQAGWVGRSAILMTGINGIIYVLSTIPPWYLVDRWGRRKILISGGIVMAISLTMISYFMFLQVSSTPSFVVLFVIVYNAFFGYSWGPIPWLYPPEILPLSIRAKGASLSTASNWAFNFLVGLVTPVLQSSMGWSMYLLPAFFSLCSVILVYFVYPETKGVTLEEMDSIFDDRTHRSNTSLRSDIEPMLPDRAHSPTRPSAAQMARSGSGNYRRLSTSSALSDS</sequence>
<evidence type="ECO:0000256" key="8">
    <source>
        <dbReference type="SAM" id="MobiDB-lite"/>
    </source>
</evidence>